<evidence type="ECO:0000256" key="5">
    <source>
        <dbReference type="ARBA" id="ARBA00022989"/>
    </source>
</evidence>
<name>A0A9W6YT42_AMBMO</name>
<protein>
    <submittedName>
        <fullName evidence="11">Unnamed protein product</fullName>
    </submittedName>
</protein>
<evidence type="ECO:0000256" key="1">
    <source>
        <dbReference type="ARBA" id="ARBA00004141"/>
    </source>
</evidence>
<evidence type="ECO:0000259" key="10">
    <source>
        <dbReference type="SMART" id="SM01320"/>
    </source>
</evidence>
<keyword evidence="5 8" id="KW-1133">Transmembrane helix</keyword>
<comment type="subcellular location">
    <subcellularLocation>
        <location evidence="1">Membrane</location>
        <topology evidence="1">Multi-pass membrane protein</topology>
    </subcellularLocation>
</comment>
<evidence type="ECO:0000256" key="7">
    <source>
        <dbReference type="SAM" id="MobiDB-lite"/>
    </source>
</evidence>
<feature type="transmembrane region" description="Helical" evidence="8">
    <location>
        <begin position="410"/>
        <end position="426"/>
    </location>
</feature>
<evidence type="ECO:0000256" key="2">
    <source>
        <dbReference type="ARBA" id="ARBA00010642"/>
    </source>
</evidence>
<gene>
    <name evidence="11" type="ORF">Amon01_000139900</name>
</gene>
<reference evidence="11" key="1">
    <citation type="submission" date="2023-04" db="EMBL/GenBank/DDBJ databases">
        <title>Ambrosiozyma monospora NBRC 1965.</title>
        <authorList>
            <person name="Ichikawa N."/>
            <person name="Sato H."/>
            <person name="Tonouchi N."/>
        </authorList>
    </citation>
    <scope>NUCLEOTIDE SEQUENCE</scope>
    <source>
        <strain evidence="11">NBRC 1965</strain>
    </source>
</reference>
<dbReference type="InterPro" id="IPR010308">
    <property type="entry name" value="TRP_C"/>
</dbReference>
<keyword evidence="6 8" id="KW-0472">Membrane</keyword>
<evidence type="ECO:0000256" key="4">
    <source>
        <dbReference type="ARBA" id="ARBA00022729"/>
    </source>
</evidence>
<proteinExistence type="inferred from homology"/>
<feature type="transmembrane region" description="Helical" evidence="8">
    <location>
        <begin position="586"/>
        <end position="611"/>
    </location>
</feature>
<feature type="chain" id="PRO_5040947777" evidence="9">
    <location>
        <begin position="25"/>
        <end position="847"/>
    </location>
</feature>
<dbReference type="AlphaFoldDB" id="A0A9W6YT42"/>
<dbReference type="GO" id="GO:0055085">
    <property type="term" value="P:transmembrane transport"/>
    <property type="evidence" value="ECO:0007669"/>
    <property type="project" value="TreeGrafter"/>
</dbReference>
<dbReference type="Proteomes" id="UP001165063">
    <property type="component" value="Unassembled WGS sequence"/>
</dbReference>
<accession>A0A9W6YT42</accession>
<sequence>MKVFHHLCLLFSLIATQLIPCVNAKRSLSATSLVSCDSNSLITPEVFQVTFDPDTAALKYDIQVTTELSGYIFADVYVYAYGFQIIEQNINFCNIGWKQFCPMYPGSIEIDSIQYISKHYVDMIPNIAYTFPDIDALARLIIKNSTGAQVGCIQASFTNGKTVSHVGAKWATAVVAGIGLLASALLSSFGNSSSASRISANAVSLFTYFQSVVIICMTHVQQVPPIAAAWSENLAWSMGLIRVTFMQKIFRWYVQATGGTPTQYLTSSSVSTLIQRSYNFGTTAAKHSIPFFPLLEWAFPSIFLDDDSDDYISDYLDLEERTTLDVYNLKGTKYLKVIRGIARTGLGSKIEPTSIVCTGFTFFVLCLYVLVAAFFIFRITGKFVKGKGQNWFNSRERDWNSLLKGVLQRYIYIGFPQLLILSLWEFTEVDSAAVVVIAVLFLILSCGIMGWALYRTLSFGAMSVKSHRNAAAVLYGDPKVLSRYGFFYTMFNAKKYWFGAVIVGHVFVKGLFVALAQGSGKTQALAIFIIDLVFTIYLIREKPYLDKATNIVNILMAVVILLNSFFFLFFSGLFGQPAAVSSVMGLIFFFLNAIFSLVLLILTIVYTLMALTSKNPDARFSPAKDDRTSFQKKATNGDDIPDGAQELFELGQVAKDHNSNWANEMYKLRDMVESSDNTPGEKQKHQNMDEPLQLTGDEEKSFGGKLVSKLTGGKSMLRKLSRKDTKSKKASIGHPLPSTVNEVPGGATGPTIGSSDDGSFASSNEKRISPGDDSMLKTAMQSLDPSSKSKHGRSESNTPIMTSFPDTEPSVGFRSHLNREMSGNMSDGDLSLYNNGGSATTPAPVYK</sequence>
<comment type="similarity">
    <text evidence="2">Belongs to the transient receptor potential (TRP) ion channel family.</text>
</comment>
<feature type="compositionally biased region" description="Polar residues" evidence="7">
    <location>
        <begin position="751"/>
        <end position="763"/>
    </location>
</feature>
<feature type="transmembrane region" description="Helical" evidence="8">
    <location>
        <begin position="551"/>
        <end position="574"/>
    </location>
</feature>
<keyword evidence="12" id="KW-1185">Reference proteome</keyword>
<feature type="transmembrane region" description="Helical" evidence="8">
    <location>
        <begin position="496"/>
        <end position="516"/>
    </location>
</feature>
<evidence type="ECO:0000313" key="12">
    <source>
        <dbReference type="Proteomes" id="UP001165063"/>
    </source>
</evidence>
<keyword evidence="3 8" id="KW-0812">Transmembrane</keyword>
<organism evidence="11 12">
    <name type="scientific">Ambrosiozyma monospora</name>
    <name type="common">Yeast</name>
    <name type="synonym">Endomycopsis monosporus</name>
    <dbReference type="NCBI Taxonomy" id="43982"/>
    <lineage>
        <taxon>Eukaryota</taxon>
        <taxon>Fungi</taxon>
        <taxon>Dikarya</taxon>
        <taxon>Ascomycota</taxon>
        <taxon>Saccharomycotina</taxon>
        <taxon>Pichiomycetes</taxon>
        <taxon>Pichiales</taxon>
        <taxon>Pichiaceae</taxon>
        <taxon>Ambrosiozyma</taxon>
    </lineage>
</organism>
<dbReference type="EMBL" id="BSXU01000431">
    <property type="protein sequence ID" value="GMG20664.1"/>
    <property type="molecule type" value="Genomic_DNA"/>
</dbReference>
<feature type="domain" description="ML-like" evidence="10">
    <location>
        <begin position="26"/>
        <end position="164"/>
    </location>
</feature>
<feature type="compositionally biased region" description="Polar residues" evidence="7">
    <location>
        <begin position="795"/>
        <end position="805"/>
    </location>
</feature>
<keyword evidence="4 9" id="KW-0732">Signal</keyword>
<dbReference type="Pfam" id="PF06011">
    <property type="entry name" value="TRP"/>
    <property type="match status" value="1"/>
</dbReference>
<evidence type="ECO:0000256" key="9">
    <source>
        <dbReference type="SAM" id="SignalP"/>
    </source>
</evidence>
<dbReference type="InterPro" id="IPR040241">
    <property type="entry name" value="TRP_Flc/Pkd2-like"/>
</dbReference>
<evidence type="ECO:0000256" key="6">
    <source>
        <dbReference type="ARBA" id="ARBA00023136"/>
    </source>
</evidence>
<dbReference type="GO" id="GO:0009272">
    <property type="term" value="P:fungal-type cell wall biogenesis"/>
    <property type="evidence" value="ECO:0007669"/>
    <property type="project" value="TreeGrafter"/>
</dbReference>
<dbReference type="Pfam" id="PF14558">
    <property type="entry name" value="TRP_N"/>
    <property type="match status" value="1"/>
</dbReference>
<evidence type="ECO:0000256" key="3">
    <source>
        <dbReference type="ARBA" id="ARBA00022692"/>
    </source>
</evidence>
<dbReference type="SMART" id="SM01320">
    <property type="entry name" value="TRP_N"/>
    <property type="match status" value="1"/>
</dbReference>
<dbReference type="PANTHER" id="PTHR31145:SF4">
    <property type="entry name" value="FLAVIN CARRIER PROTEIN 1-RELATED"/>
    <property type="match status" value="1"/>
</dbReference>
<dbReference type="OrthoDB" id="5212126at2759"/>
<dbReference type="GO" id="GO:0016020">
    <property type="term" value="C:membrane"/>
    <property type="evidence" value="ECO:0007669"/>
    <property type="project" value="UniProtKB-SubCell"/>
</dbReference>
<feature type="compositionally biased region" description="Polar residues" evidence="7">
    <location>
        <begin position="832"/>
        <end position="841"/>
    </location>
</feature>
<feature type="transmembrane region" description="Helical" evidence="8">
    <location>
        <begin position="359"/>
        <end position="377"/>
    </location>
</feature>
<feature type="region of interest" description="Disordered" evidence="7">
    <location>
        <begin position="695"/>
        <end position="847"/>
    </location>
</feature>
<feature type="signal peptide" evidence="9">
    <location>
        <begin position="1"/>
        <end position="24"/>
    </location>
</feature>
<feature type="compositionally biased region" description="Basic residues" evidence="7">
    <location>
        <begin position="716"/>
        <end position="731"/>
    </location>
</feature>
<evidence type="ECO:0000313" key="11">
    <source>
        <dbReference type="EMBL" id="GMG20664.1"/>
    </source>
</evidence>
<feature type="transmembrane region" description="Helical" evidence="8">
    <location>
        <begin position="522"/>
        <end position="539"/>
    </location>
</feature>
<feature type="transmembrane region" description="Helical" evidence="8">
    <location>
        <begin position="432"/>
        <end position="454"/>
    </location>
</feature>
<dbReference type="PANTHER" id="PTHR31145">
    <property type="entry name" value="INTEGRAL MEMBRANE PROTEIN (AFU_ORTHOLOGUE AFUA_7G01610)"/>
    <property type="match status" value="1"/>
</dbReference>
<dbReference type="InterPro" id="IPR032800">
    <property type="entry name" value="TRP_N"/>
</dbReference>
<evidence type="ECO:0000256" key="8">
    <source>
        <dbReference type="SAM" id="Phobius"/>
    </source>
</evidence>
<comment type="caution">
    <text evidence="11">The sequence shown here is derived from an EMBL/GenBank/DDBJ whole genome shotgun (WGS) entry which is preliminary data.</text>
</comment>